<sequence>MTPELPFQAVIFDMDGLVLDSETGYFDAWQQAAAEMGYSMDRAFCATLSGSHGPEISQRLLARFGTDFGLERFYRLSGRYWREQVQRAGIPVKQGFFEVLQWLADLRIPYCLATNSRRADAEQCLTWAGLDGVFELVITREDVVRSKPAADIFLKAAEVLNIRPRLCLVLEDSPIGVRAAVAAGCACLFIPSQLPADTEASRLANGVMPDLWAVADFISAGFDHPL</sequence>
<organism evidence="6 7">
    <name type="scientific">Methylomonas methanica (strain DSM 25384 / MC09)</name>
    <dbReference type="NCBI Taxonomy" id="857087"/>
    <lineage>
        <taxon>Bacteria</taxon>
        <taxon>Pseudomonadati</taxon>
        <taxon>Pseudomonadota</taxon>
        <taxon>Gammaproteobacteria</taxon>
        <taxon>Methylococcales</taxon>
        <taxon>Methylococcaceae</taxon>
        <taxon>Methylomonas</taxon>
    </lineage>
</organism>
<evidence type="ECO:0000256" key="2">
    <source>
        <dbReference type="ARBA" id="ARBA00006171"/>
    </source>
</evidence>
<dbReference type="Gene3D" id="1.10.150.240">
    <property type="entry name" value="Putative phosphatase, domain 2"/>
    <property type="match status" value="1"/>
</dbReference>
<protein>
    <submittedName>
        <fullName evidence="6">HAD-superfamily hydrolase, subfamily IA, variant 3</fullName>
    </submittedName>
</protein>
<name>F9ZV82_METMM</name>
<dbReference type="HOGENOM" id="CLU_045011_13_3_6"/>
<dbReference type="PANTHER" id="PTHR46193:SF18">
    <property type="entry name" value="HEXITOL PHOSPHATASE B"/>
    <property type="match status" value="1"/>
</dbReference>
<keyword evidence="5" id="KW-0119">Carbohydrate metabolism</keyword>
<gene>
    <name evidence="6" type="ordered locus">Metme_2288</name>
</gene>
<dbReference type="GO" id="GO:0016787">
    <property type="term" value="F:hydrolase activity"/>
    <property type="evidence" value="ECO:0007669"/>
    <property type="project" value="UniProtKB-KW"/>
</dbReference>
<keyword evidence="3" id="KW-0479">Metal-binding</keyword>
<dbReference type="InterPro" id="IPR006439">
    <property type="entry name" value="HAD-SF_hydro_IA"/>
</dbReference>
<dbReference type="RefSeq" id="WP_013818933.1">
    <property type="nucleotide sequence ID" value="NC_015572.1"/>
</dbReference>
<dbReference type="STRING" id="857087.Metme_2288"/>
<comment type="similarity">
    <text evidence="2">Belongs to the HAD-like hydrolase superfamily. CbbY/CbbZ/Gph/YieH family.</text>
</comment>
<dbReference type="SFLD" id="SFLDG01129">
    <property type="entry name" value="C1.5:_HAD__Beta-PGM__Phosphata"/>
    <property type="match status" value="1"/>
</dbReference>
<dbReference type="InterPro" id="IPR036412">
    <property type="entry name" value="HAD-like_sf"/>
</dbReference>
<accession>F9ZV82</accession>
<dbReference type="Gene3D" id="3.40.50.1000">
    <property type="entry name" value="HAD superfamily/HAD-like"/>
    <property type="match status" value="1"/>
</dbReference>
<dbReference type="Proteomes" id="UP000008888">
    <property type="component" value="Chromosome"/>
</dbReference>
<dbReference type="InterPro" id="IPR023198">
    <property type="entry name" value="PGP-like_dom2"/>
</dbReference>
<keyword evidence="6" id="KW-0378">Hydrolase</keyword>
<dbReference type="eggNOG" id="COG0637">
    <property type="taxonomic scope" value="Bacteria"/>
</dbReference>
<dbReference type="KEGG" id="mmt:Metme_2288"/>
<dbReference type="EMBL" id="CP002738">
    <property type="protein sequence ID" value="AEG00692.1"/>
    <property type="molecule type" value="Genomic_DNA"/>
</dbReference>
<evidence type="ECO:0000256" key="5">
    <source>
        <dbReference type="ARBA" id="ARBA00023277"/>
    </source>
</evidence>
<dbReference type="Pfam" id="PF13419">
    <property type="entry name" value="HAD_2"/>
    <property type="match status" value="1"/>
</dbReference>
<evidence type="ECO:0000256" key="3">
    <source>
        <dbReference type="ARBA" id="ARBA00022723"/>
    </source>
</evidence>
<evidence type="ECO:0000313" key="7">
    <source>
        <dbReference type="Proteomes" id="UP000008888"/>
    </source>
</evidence>
<keyword evidence="7" id="KW-1185">Reference proteome</keyword>
<reference evidence="7" key="3">
    <citation type="submission" date="2011-05" db="EMBL/GenBank/DDBJ databases">
        <title>Complete sequence of Methylomonas methanica MC09.</title>
        <authorList>
            <consortium name="US DOE Joint Genome Institute"/>
            <person name="Lucas S."/>
            <person name="Han J."/>
            <person name="Lapidus A."/>
            <person name="Cheng J.-F."/>
            <person name="Goodwin L."/>
            <person name="Pitluck S."/>
            <person name="Peters L."/>
            <person name="Mikhailova N."/>
            <person name="Teshima H."/>
            <person name="Han C."/>
            <person name="Tapia R."/>
            <person name="Land M."/>
            <person name="Hauser L."/>
            <person name="Kyrpides N."/>
            <person name="Ivanova N."/>
            <person name="Pagani I."/>
            <person name="Stein L."/>
            <person name="Woyke T."/>
        </authorList>
    </citation>
    <scope>NUCLEOTIDE SEQUENCE [LARGE SCALE GENOMIC DNA]</scope>
    <source>
        <strain evidence="7">MC09</strain>
    </source>
</reference>
<dbReference type="PANTHER" id="PTHR46193">
    <property type="entry name" value="6-PHOSPHOGLUCONATE PHOSPHATASE"/>
    <property type="match status" value="1"/>
</dbReference>
<dbReference type="NCBIfam" id="TIGR01509">
    <property type="entry name" value="HAD-SF-IA-v3"/>
    <property type="match status" value="1"/>
</dbReference>
<dbReference type="SUPFAM" id="SSF56784">
    <property type="entry name" value="HAD-like"/>
    <property type="match status" value="1"/>
</dbReference>
<evidence type="ECO:0000313" key="6">
    <source>
        <dbReference type="EMBL" id="AEG00692.1"/>
    </source>
</evidence>
<dbReference type="InterPro" id="IPR041492">
    <property type="entry name" value="HAD_2"/>
</dbReference>
<dbReference type="AlphaFoldDB" id="F9ZV82"/>
<reference evidence="6 7" key="1">
    <citation type="journal article" date="2011" name="J. Bacteriol.">
        <title>Complete Genome Sequence of the Aerobic Marine Methanotroph Methylomonas methanica MC09.</title>
        <authorList>
            <person name="Boden R."/>
            <person name="Cunliffe M."/>
            <person name="Scanlan J."/>
            <person name="Moussard H."/>
            <person name="Kits K.D."/>
            <person name="Klotz M.G."/>
            <person name="Jetten M.S."/>
            <person name="Vuilleumier S."/>
            <person name="Han J."/>
            <person name="Peters L."/>
            <person name="Mikhailova N."/>
            <person name="Teshima H."/>
            <person name="Tapia R."/>
            <person name="Kyrpides N."/>
            <person name="Ivanova N."/>
            <person name="Pagani I."/>
            <person name="Cheng J.F."/>
            <person name="Goodwin L."/>
            <person name="Han C."/>
            <person name="Hauser L."/>
            <person name="Land M.L."/>
            <person name="Lapidus A."/>
            <person name="Lucas S."/>
            <person name="Pitluck S."/>
            <person name="Woyke T."/>
            <person name="Stein L."/>
            <person name="Murrell J.C."/>
        </authorList>
    </citation>
    <scope>NUCLEOTIDE SEQUENCE [LARGE SCALE GENOMIC DNA]</scope>
    <source>
        <strain evidence="6 7">MC09</strain>
    </source>
</reference>
<keyword evidence="4" id="KW-0460">Magnesium</keyword>
<proteinExistence type="inferred from homology"/>
<dbReference type="SFLD" id="SFLDS00003">
    <property type="entry name" value="Haloacid_Dehalogenase"/>
    <property type="match status" value="1"/>
</dbReference>
<dbReference type="InterPro" id="IPR023214">
    <property type="entry name" value="HAD_sf"/>
</dbReference>
<reference key="2">
    <citation type="submission" date="2011-05" db="EMBL/GenBank/DDBJ databases">
        <title>Complete genome sequence of the aerobic marine methanotroph Methylomonas methanica MC09.</title>
        <authorList>
            <person name="Boden R."/>
            <person name="Cunliffe M."/>
            <person name="Scanlan J."/>
            <person name="Moussard H."/>
            <person name="Kits K.D."/>
            <person name="Klotz M."/>
            <person name="Jetten M."/>
            <person name="Vuilleumier S."/>
            <person name="Han J."/>
            <person name="Peters L."/>
            <person name="Mikhailova N."/>
            <person name="Teshima H."/>
            <person name="Tapia R."/>
            <person name="Kyrpides N."/>
            <person name="Ivanova N."/>
            <person name="Pagani I."/>
            <person name="Cheng J.-F."/>
            <person name="Goodwin L."/>
            <person name="Han C."/>
            <person name="Hauser L."/>
            <person name="Land M."/>
            <person name="Lapidus A."/>
            <person name="Lucas S."/>
            <person name="Pitluck S."/>
            <person name="Woyke T."/>
            <person name="Stein L.Y."/>
            <person name="Murrell C."/>
        </authorList>
    </citation>
    <scope>NUCLEOTIDE SEQUENCE</scope>
    <source>
        <strain>MC09</strain>
    </source>
</reference>
<comment type="cofactor">
    <cofactor evidence="1">
        <name>Mg(2+)</name>
        <dbReference type="ChEBI" id="CHEBI:18420"/>
    </cofactor>
</comment>
<dbReference type="InterPro" id="IPR051600">
    <property type="entry name" value="Beta-PGM-like"/>
</dbReference>
<evidence type="ECO:0000256" key="4">
    <source>
        <dbReference type="ARBA" id="ARBA00022842"/>
    </source>
</evidence>
<dbReference type="GO" id="GO:0046872">
    <property type="term" value="F:metal ion binding"/>
    <property type="evidence" value="ECO:0007669"/>
    <property type="project" value="UniProtKB-KW"/>
</dbReference>
<evidence type="ECO:0000256" key="1">
    <source>
        <dbReference type="ARBA" id="ARBA00001946"/>
    </source>
</evidence>